<comment type="similarity">
    <text evidence="2 10">Belongs to the LolA family.</text>
</comment>
<name>A0A7S9HEH8_9ALTE</name>
<dbReference type="Pfam" id="PF03548">
    <property type="entry name" value="LolA"/>
    <property type="match status" value="1"/>
</dbReference>
<dbReference type="HAMAP" id="MF_00240">
    <property type="entry name" value="LolA"/>
    <property type="match status" value="1"/>
</dbReference>
<keyword evidence="7 10" id="KW-0574">Periplasm</keyword>
<feature type="chain" id="PRO_5033176380" description="Outer-membrane lipoprotein carrier protein" evidence="10">
    <location>
        <begin position="24"/>
        <end position="207"/>
    </location>
</feature>
<feature type="coiled-coil region" evidence="11">
    <location>
        <begin position="21"/>
        <end position="48"/>
    </location>
</feature>
<organism evidence="12 13">
    <name type="scientific">Salinimonas marina</name>
    <dbReference type="NCBI Taxonomy" id="2785918"/>
    <lineage>
        <taxon>Bacteria</taxon>
        <taxon>Pseudomonadati</taxon>
        <taxon>Pseudomonadota</taxon>
        <taxon>Gammaproteobacteria</taxon>
        <taxon>Alteromonadales</taxon>
        <taxon>Alteromonadaceae</taxon>
        <taxon>Alteromonas/Salinimonas group</taxon>
        <taxon>Salinimonas</taxon>
    </lineage>
</organism>
<sequence precursor="true">MFRFLSRIVLAGALSTTVFSALAEEQAKQALQQRLNQMQQYRADFNQQVTDAQGEVIHQASGQLVMVRPDKLRWQTQAPDDTLLIADGQSVWNVDTFVEQVTIVKQNQAIQNNPIILLTSTDEAKWQQFRISQPAEDTFMVTPQTSDSQIQQLELRFDEQSLTGLSMKDAQEQTSKLSFTDIETQFTPQLSDFEVTIDDTYTIDDQR</sequence>
<proteinExistence type="inferred from homology"/>
<dbReference type="GO" id="GO:0042953">
    <property type="term" value="P:lipoprotein transport"/>
    <property type="evidence" value="ECO:0007669"/>
    <property type="project" value="InterPro"/>
</dbReference>
<dbReference type="PANTHER" id="PTHR35869:SF1">
    <property type="entry name" value="OUTER-MEMBRANE LIPOPROTEIN CARRIER PROTEIN"/>
    <property type="match status" value="1"/>
</dbReference>
<comment type="function">
    <text evidence="10">Participates in the translocation of lipoproteins from the inner membrane to the outer membrane. Only forms a complex with a lipoprotein if the residue after the N-terminal Cys is not an aspartate (The Asp acts as a targeting signal to indicate that the lipoprotein should stay in the inner membrane).</text>
</comment>
<comment type="subunit">
    <text evidence="3 10">Monomer.</text>
</comment>
<dbReference type="CDD" id="cd16325">
    <property type="entry name" value="LolA"/>
    <property type="match status" value="1"/>
</dbReference>
<dbReference type="NCBIfam" id="TIGR00547">
    <property type="entry name" value="lolA"/>
    <property type="match status" value="1"/>
</dbReference>
<dbReference type="InterPro" id="IPR018323">
    <property type="entry name" value="OM_lipoprot_carrier_LolA_Pbac"/>
</dbReference>
<dbReference type="PANTHER" id="PTHR35869">
    <property type="entry name" value="OUTER-MEMBRANE LIPOPROTEIN CARRIER PROTEIN"/>
    <property type="match status" value="1"/>
</dbReference>
<dbReference type="AlphaFoldDB" id="A0A7S9HEH8"/>
<keyword evidence="9 10" id="KW-0143">Chaperone</keyword>
<dbReference type="GO" id="GO:0044874">
    <property type="term" value="P:lipoprotein localization to outer membrane"/>
    <property type="evidence" value="ECO:0007669"/>
    <property type="project" value="UniProtKB-UniRule"/>
</dbReference>
<evidence type="ECO:0000256" key="6">
    <source>
        <dbReference type="ARBA" id="ARBA00022729"/>
    </source>
</evidence>
<keyword evidence="12" id="KW-0449">Lipoprotein</keyword>
<evidence type="ECO:0000313" key="13">
    <source>
        <dbReference type="Proteomes" id="UP000595095"/>
    </source>
</evidence>
<accession>A0A7S9HEH8</accession>
<keyword evidence="13" id="KW-1185">Reference proteome</keyword>
<comment type="subcellular location">
    <subcellularLocation>
        <location evidence="1 10">Periplasm</location>
    </subcellularLocation>
</comment>
<reference evidence="12 13" key="1">
    <citation type="submission" date="2020-11" db="EMBL/GenBank/DDBJ databases">
        <title>Complete genome sequence for Salinimonas sp. strain G2-b.</title>
        <authorList>
            <person name="Park S.-J."/>
        </authorList>
    </citation>
    <scope>NUCLEOTIDE SEQUENCE [LARGE SCALE GENOMIC DNA]</scope>
    <source>
        <strain evidence="12 13">G2-b</strain>
    </source>
</reference>
<evidence type="ECO:0000256" key="1">
    <source>
        <dbReference type="ARBA" id="ARBA00004418"/>
    </source>
</evidence>
<keyword evidence="8 10" id="KW-0653">Protein transport</keyword>
<dbReference type="InterPro" id="IPR004564">
    <property type="entry name" value="OM_lipoprot_carrier_LolA-like"/>
</dbReference>
<dbReference type="EMBL" id="CP064795">
    <property type="protein sequence ID" value="QPG06907.1"/>
    <property type="molecule type" value="Genomic_DNA"/>
</dbReference>
<dbReference type="Gene3D" id="2.50.20.10">
    <property type="entry name" value="Lipoprotein localisation LolA/LolB/LppX"/>
    <property type="match status" value="1"/>
</dbReference>
<dbReference type="RefSeq" id="WP_195811979.1">
    <property type="nucleotide sequence ID" value="NZ_CP064795.1"/>
</dbReference>
<keyword evidence="11" id="KW-0175">Coiled coil</keyword>
<evidence type="ECO:0000256" key="7">
    <source>
        <dbReference type="ARBA" id="ARBA00022764"/>
    </source>
</evidence>
<evidence type="ECO:0000256" key="5">
    <source>
        <dbReference type="ARBA" id="ARBA00022448"/>
    </source>
</evidence>
<dbReference type="GO" id="GO:0030288">
    <property type="term" value="C:outer membrane-bounded periplasmic space"/>
    <property type="evidence" value="ECO:0007669"/>
    <property type="project" value="TreeGrafter"/>
</dbReference>
<keyword evidence="6 10" id="KW-0732">Signal</keyword>
<feature type="signal peptide" evidence="10">
    <location>
        <begin position="1"/>
        <end position="23"/>
    </location>
</feature>
<evidence type="ECO:0000256" key="3">
    <source>
        <dbReference type="ARBA" id="ARBA00011245"/>
    </source>
</evidence>
<evidence type="ECO:0000256" key="8">
    <source>
        <dbReference type="ARBA" id="ARBA00022927"/>
    </source>
</evidence>
<dbReference type="InterPro" id="IPR029046">
    <property type="entry name" value="LolA/LolB/LppX"/>
</dbReference>
<evidence type="ECO:0000256" key="10">
    <source>
        <dbReference type="HAMAP-Rule" id="MF_00240"/>
    </source>
</evidence>
<dbReference type="SUPFAM" id="SSF89392">
    <property type="entry name" value="Prokaryotic lipoproteins and lipoprotein localization factors"/>
    <property type="match status" value="1"/>
</dbReference>
<dbReference type="Proteomes" id="UP000595095">
    <property type="component" value="Chromosome"/>
</dbReference>
<keyword evidence="5 10" id="KW-0813">Transport</keyword>
<gene>
    <name evidence="10 12" type="primary">lolA</name>
    <name evidence="12" type="ORF">IT774_07290</name>
</gene>
<protein>
    <recommendedName>
        <fullName evidence="4 10">Outer-membrane lipoprotein carrier protein</fullName>
    </recommendedName>
</protein>
<evidence type="ECO:0000256" key="9">
    <source>
        <dbReference type="ARBA" id="ARBA00023186"/>
    </source>
</evidence>
<evidence type="ECO:0000256" key="4">
    <source>
        <dbReference type="ARBA" id="ARBA00014035"/>
    </source>
</evidence>
<evidence type="ECO:0000313" key="12">
    <source>
        <dbReference type="EMBL" id="QPG06907.1"/>
    </source>
</evidence>
<evidence type="ECO:0000256" key="2">
    <source>
        <dbReference type="ARBA" id="ARBA00007615"/>
    </source>
</evidence>
<dbReference type="KEGG" id="smaa:IT774_07290"/>
<evidence type="ECO:0000256" key="11">
    <source>
        <dbReference type="SAM" id="Coils"/>
    </source>
</evidence>